<keyword evidence="2" id="KW-1185">Reference proteome</keyword>
<dbReference type="Proteomes" id="UP000185544">
    <property type="component" value="Chromosome"/>
</dbReference>
<accession>A0A1L6MVP4</accession>
<sequence>MIDLVMWGNYRMRYLLLFPSFSQGGAVDLSQGLLPFGGNLSERTPHAGVLVQGVKREVLTRFEPEHFASLYAACGDDIGERVVRHR</sequence>
<evidence type="ECO:0000313" key="2">
    <source>
        <dbReference type="Proteomes" id="UP000185544"/>
    </source>
</evidence>
<name>A0A1L6MVP4_9BACT</name>
<dbReference type="EMBL" id="CP016908">
    <property type="protein sequence ID" value="APR99487.1"/>
    <property type="molecule type" value="Genomic_DNA"/>
</dbReference>
<dbReference type="STRING" id="1882918.BCY86_01415"/>
<gene>
    <name evidence="1" type="ORF">BCY86_01415</name>
</gene>
<reference evidence="1 2" key="1">
    <citation type="submission" date="2016-08" db="EMBL/GenBank/DDBJ databases">
        <title>Identification and validation of antigenic proteins from Pajaroellobacter abortibovis using de-novo genome sequence assembly and reverse vaccinology.</title>
        <authorList>
            <person name="Welly B.T."/>
            <person name="Miller M.R."/>
            <person name="Stott J.L."/>
            <person name="Blanchard M.T."/>
            <person name="Islas-Trejo A.D."/>
            <person name="O'Rourke S.M."/>
            <person name="Young A.E."/>
            <person name="Medrano J.F."/>
            <person name="Van Eenennaam A.L."/>
        </authorList>
    </citation>
    <scope>NUCLEOTIDE SEQUENCE [LARGE SCALE GENOMIC DNA]</scope>
    <source>
        <strain evidence="1 2">BTF92-0548A/99-0131</strain>
    </source>
</reference>
<protein>
    <submittedName>
        <fullName evidence="1">Uncharacterized protein</fullName>
    </submittedName>
</protein>
<evidence type="ECO:0000313" key="1">
    <source>
        <dbReference type="EMBL" id="APR99487.1"/>
    </source>
</evidence>
<dbReference type="KEGG" id="pabo:BCY86_01415"/>
<dbReference type="AlphaFoldDB" id="A0A1L6MVP4"/>
<proteinExistence type="predicted"/>
<organism evidence="1 2">
    <name type="scientific">Pajaroellobacter abortibovis</name>
    <dbReference type="NCBI Taxonomy" id="1882918"/>
    <lineage>
        <taxon>Bacteria</taxon>
        <taxon>Pseudomonadati</taxon>
        <taxon>Myxococcota</taxon>
        <taxon>Polyangia</taxon>
        <taxon>Polyangiales</taxon>
        <taxon>Polyangiaceae</taxon>
    </lineage>
</organism>